<dbReference type="SUPFAM" id="SSF111369">
    <property type="entry name" value="HlyD-like secretion proteins"/>
    <property type="match status" value="1"/>
</dbReference>
<dbReference type="Pfam" id="PF25989">
    <property type="entry name" value="YknX_C"/>
    <property type="match status" value="1"/>
</dbReference>
<dbReference type="Pfam" id="PF25954">
    <property type="entry name" value="Beta-barrel_RND_2"/>
    <property type="match status" value="1"/>
</dbReference>
<keyword evidence="3" id="KW-0732">Signal</keyword>
<dbReference type="Proteomes" id="UP001596045">
    <property type="component" value="Unassembled WGS sequence"/>
</dbReference>
<sequence>MKKLSTKQTVSLVLVVAVGAVGFWATTANHAKPAEKAAATKPKAALTVTTTQPHSDDWPLTLSANGSIAAWQEAVVGSELGGLLLAEVNVNVGDVVKRGQVLARFTNESVAAQVAQQKAAVEEARAALSEAEANAERARTLANSGALSGQQTTQYVIAERSTKARLMSAQARLELEQIRLRQTQVTAPDDGVISSRTATVGAVAAQGQELFKLIRKNRLEWRAEVNASDLLLIKPGQTVKLRVTNGVTVDGKVRMIAPTVDAATRNALVYVDLPTPGSAHAGMFGSGQFELGHSAALTLPQSAVVMRDGFSYVYQLRKDDKVAQTKVTLGRRVGDRIEVLNGITAAMTLVAKGAGFLADGDTVQVVAAPASVSAPAPAASAAPLALK</sequence>
<feature type="coiled-coil region" evidence="2">
    <location>
        <begin position="107"/>
        <end position="141"/>
    </location>
</feature>
<protein>
    <submittedName>
        <fullName evidence="6">Efflux RND transporter periplasmic adaptor subunit</fullName>
    </submittedName>
</protein>
<dbReference type="Gene3D" id="1.10.287.470">
    <property type="entry name" value="Helix hairpin bin"/>
    <property type="match status" value="1"/>
</dbReference>
<feature type="domain" description="CusB-like beta-barrel" evidence="4">
    <location>
        <begin position="223"/>
        <end position="289"/>
    </location>
</feature>
<keyword evidence="7" id="KW-1185">Reference proteome</keyword>
<dbReference type="PANTHER" id="PTHR30469:SF15">
    <property type="entry name" value="HLYD FAMILY OF SECRETION PROTEINS"/>
    <property type="match status" value="1"/>
</dbReference>
<keyword evidence="2" id="KW-0175">Coiled coil</keyword>
<accession>A0ABW0MHJ5</accession>
<dbReference type="InterPro" id="IPR058637">
    <property type="entry name" value="YknX-like_C"/>
</dbReference>
<dbReference type="EMBL" id="JBHSMT010000030">
    <property type="protein sequence ID" value="MFC5476326.1"/>
    <property type="molecule type" value="Genomic_DNA"/>
</dbReference>
<gene>
    <name evidence="6" type="ORF">ACFPM8_20370</name>
</gene>
<dbReference type="InterPro" id="IPR006143">
    <property type="entry name" value="RND_pump_MFP"/>
</dbReference>
<evidence type="ECO:0000259" key="4">
    <source>
        <dbReference type="Pfam" id="PF25954"/>
    </source>
</evidence>
<evidence type="ECO:0000313" key="7">
    <source>
        <dbReference type="Proteomes" id="UP001596045"/>
    </source>
</evidence>
<evidence type="ECO:0000256" key="2">
    <source>
        <dbReference type="SAM" id="Coils"/>
    </source>
</evidence>
<dbReference type="Gene3D" id="2.40.420.20">
    <property type="match status" value="1"/>
</dbReference>
<dbReference type="NCBIfam" id="TIGR01730">
    <property type="entry name" value="RND_mfp"/>
    <property type="match status" value="1"/>
</dbReference>
<organism evidence="6 7">
    <name type="scientific">Paraherbaspirillum soli</name>
    <dbReference type="NCBI Taxonomy" id="631222"/>
    <lineage>
        <taxon>Bacteria</taxon>
        <taxon>Pseudomonadati</taxon>
        <taxon>Pseudomonadota</taxon>
        <taxon>Betaproteobacteria</taxon>
        <taxon>Burkholderiales</taxon>
        <taxon>Oxalobacteraceae</taxon>
        <taxon>Paraherbaspirillum</taxon>
    </lineage>
</organism>
<reference evidence="7" key="1">
    <citation type="journal article" date="2019" name="Int. J. Syst. Evol. Microbiol.">
        <title>The Global Catalogue of Microorganisms (GCM) 10K type strain sequencing project: providing services to taxonomists for standard genome sequencing and annotation.</title>
        <authorList>
            <consortium name="The Broad Institute Genomics Platform"/>
            <consortium name="The Broad Institute Genome Sequencing Center for Infectious Disease"/>
            <person name="Wu L."/>
            <person name="Ma J."/>
        </authorList>
    </citation>
    <scope>NUCLEOTIDE SEQUENCE [LARGE SCALE GENOMIC DNA]</scope>
    <source>
        <strain evidence="7">JCM 17066</strain>
    </source>
</reference>
<comment type="similarity">
    <text evidence="1">Belongs to the membrane fusion protein (MFP) (TC 8.A.1) family.</text>
</comment>
<evidence type="ECO:0000256" key="3">
    <source>
        <dbReference type="SAM" id="SignalP"/>
    </source>
</evidence>
<evidence type="ECO:0000313" key="6">
    <source>
        <dbReference type="EMBL" id="MFC5476326.1"/>
    </source>
</evidence>
<evidence type="ECO:0000256" key="1">
    <source>
        <dbReference type="ARBA" id="ARBA00009477"/>
    </source>
</evidence>
<dbReference type="PANTHER" id="PTHR30469">
    <property type="entry name" value="MULTIDRUG RESISTANCE PROTEIN MDTA"/>
    <property type="match status" value="1"/>
</dbReference>
<name>A0ABW0MHJ5_9BURK</name>
<feature type="domain" description="YknX-like C-terminal permuted SH3-like" evidence="5">
    <location>
        <begin position="296"/>
        <end position="365"/>
    </location>
</feature>
<dbReference type="InterPro" id="IPR058792">
    <property type="entry name" value="Beta-barrel_RND_2"/>
</dbReference>
<feature type="signal peptide" evidence="3">
    <location>
        <begin position="1"/>
        <end position="31"/>
    </location>
</feature>
<feature type="chain" id="PRO_5045535371" evidence="3">
    <location>
        <begin position="32"/>
        <end position="387"/>
    </location>
</feature>
<evidence type="ECO:0000259" key="5">
    <source>
        <dbReference type="Pfam" id="PF25989"/>
    </source>
</evidence>
<dbReference type="RefSeq" id="WP_379000418.1">
    <property type="nucleotide sequence ID" value="NZ_JBHSMT010000030.1"/>
</dbReference>
<dbReference type="Gene3D" id="2.40.30.170">
    <property type="match status" value="1"/>
</dbReference>
<proteinExistence type="inferred from homology"/>
<comment type="caution">
    <text evidence="6">The sequence shown here is derived from an EMBL/GenBank/DDBJ whole genome shotgun (WGS) entry which is preliminary data.</text>
</comment>
<dbReference type="Gene3D" id="2.40.50.100">
    <property type="match status" value="1"/>
</dbReference>